<evidence type="ECO:0000256" key="4">
    <source>
        <dbReference type="PROSITE-ProRule" id="PRU00335"/>
    </source>
</evidence>
<gene>
    <name evidence="6" type="ORF">CU100_06330</name>
</gene>
<dbReference type="GO" id="GO:0003677">
    <property type="term" value="F:DNA binding"/>
    <property type="evidence" value="ECO:0007669"/>
    <property type="project" value="UniProtKB-UniRule"/>
</dbReference>
<dbReference type="InterPro" id="IPR036271">
    <property type="entry name" value="Tet_transcr_reg_TetR-rel_C_sf"/>
</dbReference>
<evidence type="ECO:0000256" key="2">
    <source>
        <dbReference type="ARBA" id="ARBA00023125"/>
    </source>
</evidence>
<dbReference type="SUPFAM" id="SSF48498">
    <property type="entry name" value="Tetracyclin repressor-like, C-terminal domain"/>
    <property type="match status" value="1"/>
</dbReference>
<evidence type="ECO:0000313" key="6">
    <source>
        <dbReference type="EMBL" id="PSH60301.1"/>
    </source>
</evidence>
<dbReference type="InterPro" id="IPR009057">
    <property type="entry name" value="Homeodomain-like_sf"/>
</dbReference>
<proteinExistence type="predicted"/>
<feature type="DNA-binding region" description="H-T-H motif" evidence="4">
    <location>
        <begin position="27"/>
        <end position="46"/>
    </location>
</feature>
<dbReference type="Proteomes" id="UP000241158">
    <property type="component" value="Unassembled WGS sequence"/>
</dbReference>
<sequence length="196" mass="21770">MSKIDTREVLIAEGLTALLSHGYEGAGIGPILKSAGVPKGSFYHFFASKEEFASAVLASYCSDNQKIRTRLLLADKTKSPLRRLRDYFEYYEAEYGTGDPTCGCLLGNLSQSIAAHSEVLQRELHRSFTAWQNDFTAVLREARDTGELPEHLDPDETAAFLIDAYEGALVRMKGEGSIKPLQRFKTTIFDGLLAQR</sequence>
<evidence type="ECO:0000313" key="7">
    <source>
        <dbReference type="Proteomes" id="UP000241158"/>
    </source>
</evidence>
<dbReference type="Gene3D" id="1.10.357.10">
    <property type="entry name" value="Tetracycline Repressor, domain 2"/>
    <property type="match status" value="1"/>
</dbReference>
<keyword evidence="7" id="KW-1185">Reference proteome</keyword>
<evidence type="ECO:0000256" key="3">
    <source>
        <dbReference type="ARBA" id="ARBA00023163"/>
    </source>
</evidence>
<dbReference type="PANTHER" id="PTHR47506:SF6">
    <property type="entry name" value="HTH-TYPE TRANSCRIPTIONAL REPRESSOR NEMR"/>
    <property type="match status" value="1"/>
</dbReference>
<dbReference type="InterPro" id="IPR001647">
    <property type="entry name" value="HTH_TetR"/>
</dbReference>
<keyword evidence="3" id="KW-0804">Transcription</keyword>
<dbReference type="SUPFAM" id="SSF46689">
    <property type="entry name" value="Homeodomain-like"/>
    <property type="match status" value="1"/>
</dbReference>
<dbReference type="OrthoDB" id="9811084at2"/>
<dbReference type="PANTHER" id="PTHR47506">
    <property type="entry name" value="TRANSCRIPTIONAL REGULATORY PROTEIN"/>
    <property type="match status" value="1"/>
</dbReference>
<comment type="caution">
    <text evidence="6">The sequence shown here is derived from an EMBL/GenBank/DDBJ whole genome shotgun (WGS) entry which is preliminary data.</text>
</comment>
<accession>A0A2P7B1I3</accession>
<organism evidence="6 7">
    <name type="scientific">Phyllobacterium endophyticum</name>
    <dbReference type="NCBI Taxonomy" id="1149773"/>
    <lineage>
        <taxon>Bacteria</taxon>
        <taxon>Pseudomonadati</taxon>
        <taxon>Pseudomonadota</taxon>
        <taxon>Alphaproteobacteria</taxon>
        <taxon>Hyphomicrobiales</taxon>
        <taxon>Phyllobacteriaceae</taxon>
        <taxon>Phyllobacterium</taxon>
    </lineage>
</organism>
<reference evidence="7" key="1">
    <citation type="submission" date="2017-11" db="EMBL/GenBank/DDBJ databases">
        <authorList>
            <person name="Kuznetsova I."/>
            <person name="Sazanova A."/>
            <person name="Chirak E."/>
            <person name="Safronova V."/>
            <person name="Willems A."/>
        </authorList>
    </citation>
    <scope>NUCLEOTIDE SEQUENCE [LARGE SCALE GENOMIC DNA]</scope>
    <source>
        <strain evidence="7">PEPV15</strain>
    </source>
</reference>
<dbReference type="Pfam" id="PF00440">
    <property type="entry name" value="TetR_N"/>
    <property type="match status" value="1"/>
</dbReference>
<dbReference type="EMBL" id="PGGN01000001">
    <property type="protein sequence ID" value="PSH60301.1"/>
    <property type="molecule type" value="Genomic_DNA"/>
</dbReference>
<evidence type="ECO:0000259" key="5">
    <source>
        <dbReference type="PROSITE" id="PS50977"/>
    </source>
</evidence>
<feature type="domain" description="HTH tetR-type" evidence="5">
    <location>
        <begin position="4"/>
        <end position="64"/>
    </location>
</feature>
<dbReference type="RefSeq" id="WP_106715618.1">
    <property type="nucleotide sequence ID" value="NZ_JACHXT010000004.1"/>
</dbReference>
<dbReference type="PROSITE" id="PS50977">
    <property type="entry name" value="HTH_TETR_2"/>
    <property type="match status" value="1"/>
</dbReference>
<dbReference type="Pfam" id="PF16925">
    <property type="entry name" value="TetR_C_13"/>
    <property type="match status" value="1"/>
</dbReference>
<dbReference type="AlphaFoldDB" id="A0A2P7B1I3"/>
<keyword evidence="1" id="KW-0805">Transcription regulation</keyword>
<protein>
    <submittedName>
        <fullName evidence="6">TetR family transcriptional regulator</fullName>
    </submittedName>
</protein>
<dbReference type="InterPro" id="IPR011075">
    <property type="entry name" value="TetR_C"/>
</dbReference>
<evidence type="ECO:0000256" key="1">
    <source>
        <dbReference type="ARBA" id="ARBA00023015"/>
    </source>
</evidence>
<name>A0A2P7B1I3_9HYPH</name>
<keyword evidence="2 4" id="KW-0238">DNA-binding</keyword>